<dbReference type="Pfam" id="PF20199">
    <property type="entry name" value="RepSA"/>
    <property type="match status" value="1"/>
</dbReference>
<evidence type="ECO:0000313" key="2">
    <source>
        <dbReference type="Proteomes" id="UP000032360"/>
    </source>
</evidence>
<evidence type="ECO:0000313" key="1">
    <source>
        <dbReference type="EMBL" id="KJF15995.1"/>
    </source>
</evidence>
<name>A0A0D8HDG3_9ACTN</name>
<organism evidence="1 2">
    <name type="scientific">Acidithrix ferrooxidans</name>
    <dbReference type="NCBI Taxonomy" id="1280514"/>
    <lineage>
        <taxon>Bacteria</taxon>
        <taxon>Bacillati</taxon>
        <taxon>Actinomycetota</taxon>
        <taxon>Acidimicrobiia</taxon>
        <taxon>Acidimicrobiales</taxon>
        <taxon>Acidimicrobiaceae</taxon>
        <taxon>Acidithrix</taxon>
    </lineage>
</organism>
<dbReference type="RefSeq" id="WP_052606819.1">
    <property type="nucleotide sequence ID" value="NZ_JXYS01000104.1"/>
</dbReference>
<reference evidence="1 2" key="1">
    <citation type="submission" date="2015-01" db="EMBL/GenBank/DDBJ databases">
        <title>Draft genome of the acidophilic iron oxidizer Acidithrix ferrooxidans strain Py-F3.</title>
        <authorList>
            <person name="Poehlein A."/>
            <person name="Eisen S."/>
            <person name="Schloemann M."/>
            <person name="Johnson B.D."/>
            <person name="Daniel R."/>
            <person name="Muehling M."/>
        </authorList>
    </citation>
    <scope>NUCLEOTIDE SEQUENCE [LARGE SCALE GENOMIC DNA]</scope>
    <source>
        <strain evidence="1 2">Py-F3</strain>
    </source>
</reference>
<comment type="caution">
    <text evidence="1">The sequence shown here is derived from an EMBL/GenBank/DDBJ whole genome shotgun (WGS) entry which is preliminary data.</text>
</comment>
<dbReference type="EMBL" id="JXYS01000104">
    <property type="protein sequence ID" value="KJF15995.1"/>
    <property type="molecule type" value="Genomic_DNA"/>
</dbReference>
<accession>A0A0D8HDG3</accession>
<gene>
    <name evidence="1" type="ORF">AXFE_31470</name>
</gene>
<evidence type="ECO:0008006" key="3">
    <source>
        <dbReference type="Google" id="ProtNLM"/>
    </source>
</evidence>
<dbReference type="AlphaFoldDB" id="A0A0D8HDG3"/>
<dbReference type="InterPro" id="IPR046828">
    <property type="entry name" value="RepSA"/>
</dbReference>
<sequence length="503" mass="56016">MTNLHKVSLPDEDVLAGLLYRMQNTENFERFRGQGERCGWCFHPIRLAGMSTTVDLSNGEITSSYSSDTEPSGVLLKACGTRRATLCPSCASVYAADARMLIRSGLSGGKGIPNAVANHPMVFATFTAPSFGKVHRANNGAGACQRVKKHNHCPHGQALGCNKAHSDDDPIVGEPLCMKCYDYRRAVLWNSLCSELWRRTTIYTKRELAQLLGMSQTAFSKRFRLSFAKVAEYQQRGVVHLHAVIRIDSATKNLERLPRAVDISMLISAISSAVAKVSVPYPGGISGFVRWGPQLDVRVISNEQEYFSEIASRDTHNTSEPTSGMRSRTIANYIAKYVTKSTDDNGALDRRLHSLSDLDQRGVTGHLRRMVETAWDLGGRPELASRRLRAWAHTLGFRGHCITKSRHYSVTFGYLRAERQAWQIRRSATPDVNHQNRQIISNWKWVGTGWWNSGDLWLTELSAQHKAESRILAREAQCIDLMGLGDAKISDSIAEPSSEEPPL</sequence>
<keyword evidence="2" id="KW-1185">Reference proteome</keyword>
<dbReference type="OrthoDB" id="3203793at2"/>
<dbReference type="PATRIC" id="fig|1280514.3.peg.4203"/>
<dbReference type="Proteomes" id="UP000032360">
    <property type="component" value="Unassembled WGS sequence"/>
</dbReference>
<dbReference type="STRING" id="1280514.AXFE_31470"/>
<protein>
    <recommendedName>
        <fullName evidence="3">Replication initiation protein</fullName>
    </recommendedName>
</protein>
<proteinExistence type="predicted"/>